<reference evidence="1 2" key="1">
    <citation type="submission" date="2019-09" db="EMBL/GenBank/DDBJ databases">
        <title>Characterisation of the sponge microbiome using genome-centric metagenomics.</title>
        <authorList>
            <person name="Engelberts J.P."/>
            <person name="Robbins S.J."/>
            <person name="De Goeij J.M."/>
            <person name="Aranda M."/>
            <person name="Bell S.C."/>
            <person name="Webster N.S."/>
        </authorList>
    </citation>
    <scope>NUCLEOTIDE SEQUENCE [LARGE SCALE GENOMIC DNA]</scope>
    <source>
        <strain evidence="1">SB0662_bin_43</strain>
    </source>
</reference>
<protein>
    <submittedName>
        <fullName evidence="1">Uncharacterized protein</fullName>
    </submittedName>
</protein>
<gene>
    <name evidence="1" type="ORF">F4X82_03125</name>
</gene>
<dbReference type="Proteomes" id="UP000449092">
    <property type="component" value="Unassembled WGS sequence"/>
</dbReference>
<sequence length="365" mass="42333">MIQYARSSTGELTRKDDVMRGSYTKHVGPNYVSHRHTDFEDGSVRQSHVLQYTTRRQLNGDDAREYTNPCRDCYDPTGNNGVTWGTYERVVDGNYVIHRHYNSDANVMRDMLHFKFDRNGIHEDTGTQYDPRGYDVWGRDKDDYDKNGFDVMGVHRDTDDHYNPNGYDLWGYDRDGYNARGRDRAQCDRRGFGFGGHNVRTRSAYDEHGYDYRGFDSDGIHQRTGTRYDEKGYDTDGYNSYGFDEKGYDMIGYDQHGYDHKGFDGNGIHRVTGTRYNEEGYDADDYGRDGYNCWGFNVDGRHRDTGMYHDQNNIDDTGCEYHREDYACDCKAIEMKEPACCSLRRAGYGDCDVFHCTVSFTNNAP</sequence>
<comment type="caution">
    <text evidence="1">The sequence shown here is derived from an EMBL/GenBank/DDBJ whole genome shotgun (WGS) entry which is preliminary data.</text>
</comment>
<organism evidence="1 2">
    <name type="scientific">Candidatus Spechtbacteria bacterium SB0662_bin_43</name>
    <dbReference type="NCBI Taxonomy" id="2604897"/>
    <lineage>
        <taxon>Bacteria</taxon>
        <taxon>Candidatus Spechtiibacteriota</taxon>
    </lineage>
</organism>
<name>A0A845DEN8_9BACT</name>
<dbReference type="AlphaFoldDB" id="A0A845DEN8"/>
<evidence type="ECO:0000313" key="2">
    <source>
        <dbReference type="Proteomes" id="UP000449092"/>
    </source>
</evidence>
<dbReference type="EMBL" id="VXOY01000027">
    <property type="protein sequence ID" value="MYE38481.1"/>
    <property type="molecule type" value="Genomic_DNA"/>
</dbReference>
<evidence type="ECO:0000313" key="1">
    <source>
        <dbReference type="EMBL" id="MYE38481.1"/>
    </source>
</evidence>
<proteinExistence type="predicted"/>
<accession>A0A845DEN8</accession>